<comment type="subcellular location">
    <subcellularLocation>
        <location evidence="1 9">Cell membrane</location>
        <topology evidence="1 9">Multi-pass membrane protein</topology>
    </subcellularLocation>
</comment>
<reference evidence="12" key="1">
    <citation type="submission" date="2020-10" db="EMBL/GenBank/DDBJ databases">
        <authorList>
            <person name="Gilroy R."/>
        </authorList>
    </citation>
    <scope>NUCLEOTIDE SEQUENCE</scope>
    <source>
        <strain evidence="12">4509</strain>
    </source>
</reference>
<dbReference type="Proteomes" id="UP000824082">
    <property type="component" value="Unassembled WGS sequence"/>
</dbReference>
<feature type="transmembrane region" description="Helical" evidence="9">
    <location>
        <begin position="7"/>
        <end position="31"/>
    </location>
</feature>
<dbReference type="PANTHER" id="PTHR30081">
    <property type="entry name" value="PROTEIN-EXPORT MEMBRANE PROTEIN SEC"/>
    <property type="match status" value="1"/>
</dbReference>
<keyword evidence="6 9" id="KW-1133">Transmembrane helix</keyword>
<evidence type="ECO:0000256" key="1">
    <source>
        <dbReference type="ARBA" id="ARBA00004651"/>
    </source>
</evidence>
<evidence type="ECO:0000313" key="13">
    <source>
        <dbReference type="Proteomes" id="UP000824082"/>
    </source>
</evidence>
<evidence type="ECO:0000256" key="6">
    <source>
        <dbReference type="ARBA" id="ARBA00022989"/>
    </source>
</evidence>
<keyword evidence="2 9" id="KW-0813">Transport</keyword>
<dbReference type="GO" id="GO:0015450">
    <property type="term" value="F:protein-transporting ATPase activity"/>
    <property type="evidence" value="ECO:0007669"/>
    <property type="project" value="InterPro"/>
</dbReference>
<evidence type="ECO:0000256" key="2">
    <source>
        <dbReference type="ARBA" id="ARBA00022448"/>
    </source>
</evidence>
<evidence type="ECO:0000256" key="4">
    <source>
        <dbReference type="ARBA" id="ARBA00022692"/>
    </source>
</evidence>
<gene>
    <name evidence="9" type="primary">secD</name>
    <name evidence="12" type="ORF">IAD19_00745</name>
</gene>
<feature type="transmembrane region" description="Helical" evidence="9">
    <location>
        <begin position="425"/>
        <end position="446"/>
    </location>
</feature>
<evidence type="ECO:0000259" key="11">
    <source>
        <dbReference type="Pfam" id="PF22599"/>
    </source>
</evidence>
<dbReference type="GO" id="GO:0043952">
    <property type="term" value="P:protein transport by the Sec complex"/>
    <property type="evidence" value="ECO:0007669"/>
    <property type="project" value="UniProtKB-UniRule"/>
</dbReference>
<keyword evidence="4 9" id="KW-0812">Transmembrane</keyword>
<feature type="domain" description="Protein export membrane protein SecD/SecF C-terminal" evidence="10">
    <location>
        <begin position="256"/>
        <end position="396"/>
    </location>
</feature>
<dbReference type="Gene3D" id="1.20.1640.10">
    <property type="entry name" value="Multidrug efflux transporter AcrB transmembrane domain"/>
    <property type="match status" value="1"/>
</dbReference>
<name>A0A9D1IRZ9_9FIRM</name>
<comment type="caution">
    <text evidence="12">The sequence shown here is derived from an EMBL/GenBank/DDBJ whole genome shotgun (WGS) entry which is preliminary data.</text>
</comment>
<dbReference type="InterPro" id="IPR022813">
    <property type="entry name" value="SecD/SecF_arch_bac"/>
</dbReference>
<dbReference type="EMBL" id="DVMX01000014">
    <property type="protein sequence ID" value="HIU41062.1"/>
    <property type="molecule type" value="Genomic_DNA"/>
</dbReference>
<evidence type="ECO:0000256" key="3">
    <source>
        <dbReference type="ARBA" id="ARBA00022475"/>
    </source>
</evidence>
<dbReference type="Pfam" id="PF22599">
    <property type="entry name" value="SecDF_P1_head"/>
    <property type="match status" value="1"/>
</dbReference>
<dbReference type="NCBIfam" id="TIGR00916">
    <property type="entry name" value="2A0604s01"/>
    <property type="match status" value="1"/>
</dbReference>
<evidence type="ECO:0000256" key="7">
    <source>
        <dbReference type="ARBA" id="ARBA00023010"/>
    </source>
</evidence>
<dbReference type="HAMAP" id="MF_01463_B">
    <property type="entry name" value="SecD_B"/>
    <property type="match status" value="1"/>
</dbReference>
<evidence type="ECO:0000313" key="12">
    <source>
        <dbReference type="EMBL" id="HIU41062.1"/>
    </source>
</evidence>
<dbReference type="Pfam" id="PF02355">
    <property type="entry name" value="SecD_SecF_C"/>
    <property type="match status" value="1"/>
</dbReference>
<dbReference type="InterPro" id="IPR005791">
    <property type="entry name" value="SecD"/>
</dbReference>
<dbReference type="InterPro" id="IPR048634">
    <property type="entry name" value="SecD_SecF_C"/>
</dbReference>
<dbReference type="InterPro" id="IPR055344">
    <property type="entry name" value="SecD_SecF_C_bact"/>
</dbReference>
<organism evidence="12 13">
    <name type="scientific">Candidatus Egerieicola faecale</name>
    <dbReference type="NCBI Taxonomy" id="2840774"/>
    <lineage>
        <taxon>Bacteria</taxon>
        <taxon>Bacillati</taxon>
        <taxon>Bacillota</taxon>
        <taxon>Clostridia</taxon>
        <taxon>Eubacteriales</taxon>
        <taxon>Oscillospiraceae</taxon>
        <taxon>Oscillospiraceae incertae sedis</taxon>
        <taxon>Candidatus Egerieicola</taxon>
    </lineage>
</organism>
<dbReference type="GO" id="GO:0065002">
    <property type="term" value="P:intracellular protein transmembrane transport"/>
    <property type="evidence" value="ECO:0007669"/>
    <property type="project" value="UniProtKB-UniRule"/>
</dbReference>
<feature type="transmembrane region" description="Helical" evidence="9">
    <location>
        <begin position="386"/>
        <end position="405"/>
    </location>
</feature>
<reference evidence="12" key="2">
    <citation type="journal article" date="2021" name="PeerJ">
        <title>Extensive microbial diversity within the chicken gut microbiome revealed by metagenomics and culture.</title>
        <authorList>
            <person name="Gilroy R."/>
            <person name="Ravi A."/>
            <person name="Getino M."/>
            <person name="Pursley I."/>
            <person name="Horton D.L."/>
            <person name="Alikhan N.F."/>
            <person name="Baker D."/>
            <person name="Gharbi K."/>
            <person name="Hall N."/>
            <person name="Watson M."/>
            <person name="Adriaenssens E.M."/>
            <person name="Foster-Nyarko E."/>
            <person name="Jarju S."/>
            <person name="Secka A."/>
            <person name="Antonio M."/>
            <person name="Oren A."/>
            <person name="Chaudhuri R.R."/>
            <person name="La Ragione R."/>
            <person name="Hildebrand F."/>
            <person name="Pallen M.J."/>
        </authorList>
    </citation>
    <scope>NUCLEOTIDE SEQUENCE</scope>
    <source>
        <strain evidence="12">4509</strain>
    </source>
</reference>
<keyword evidence="5 9" id="KW-0653">Protein transport</keyword>
<feature type="transmembrane region" description="Helical" evidence="9">
    <location>
        <begin position="276"/>
        <end position="296"/>
    </location>
</feature>
<comment type="subunit">
    <text evidence="9">Forms a complex with SecF. Part of the essential Sec protein translocation apparatus which comprises SecA, SecYEG and auxiliary proteins SecDF. Other proteins may also be involved.</text>
</comment>
<feature type="transmembrane region" description="Helical" evidence="9">
    <location>
        <begin position="303"/>
        <end position="325"/>
    </location>
</feature>
<dbReference type="Gene3D" id="3.30.70.3400">
    <property type="match status" value="1"/>
</dbReference>
<keyword evidence="7 9" id="KW-0811">Translocation</keyword>
<dbReference type="GO" id="GO:0005886">
    <property type="term" value="C:plasma membrane"/>
    <property type="evidence" value="ECO:0007669"/>
    <property type="project" value="UniProtKB-SubCell"/>
</dbReference>
<feature type="transmembrane region" description="Helical" evidence="9">
    <location>
        <begin position="331"/>
        <end position="351"/>
    </location>
</feature>
<dbReference type="GO" id="GO:0006605">
    <property type="term" value="P:protein targeting"/>
    <property type="evidence" value="ECO:0007669"/>
    <property type="project" value="UniProtKB-UniRule"/>
</dbReference>
<accession>A0A9D1IRZ9</accession>
<dbReference type="InterPro" id="IPR054384">
    <property type="entry name" value="SecDF_P1_head"/>
</dbReference>
<dbReference type="SUPFAM" id="SSF82866">
    <property type="entry name" value="Multidrug efflux transporter AcrB transmembrane domain"/>
    <property type="match status" value="1"/>
</dbReference>
<dbReference type="Gene3D" id="3.30.1360.200">
    <property type="match status" value="1"/>
</dbReference>
<feature type="domain" description="SecDF P1 head subdomain" evidence="11">
    <location>
        <begin position="148"/>
        <end position="254"/>
    </location>
</feature>
<evidence type="ECO:0000256" key="9">
    <source>
        <dbReference type="HAMAP-Rule" id="MF_01463"/>
    </source>
</evidence>
<comment type="similarity">
    <text evidence="9">Belongs to the SecD/SecF family. SecD subfamily.</text>
</comment>
<dbReference type="AlphaFoldDB" id="A0A9D1IRZ9"/>
<evidence type="ECO:0000259" key="10">
    <source>
        <dbReference type="Pfam" id="PF02355"/>
    </source>
</evidence>
<evidence type="ECO:0000256" key="8">
    <source>
        <dbReference type="ARBA" id="ARBA00023136"/>
    </source>
</evidence>
<evidence type="ECO:0000256" key="5">
    <source>
        <dbReference type="ARBA" id="ARBA00022927"/>
    </source>
</evidence>
<protein>
    <recommendedName>
        <fullName evidence="9">Protein translocase subunit SecD</fullName>
    </recommendedName>
</protein>
<proteinExistence type="inferred from homology"/>
<sequence length="471" mass="50428">MKRTGKPVFFIVAIITIVFTILSITGISSYYGDIQSVYIKGGDQIRWGIDIRGGVEVTFVPAQDGADPTNEELDGAAEVMRQRLVAQGINDYSVYSDYNSDRIVVQFPWAEDEETFDPETAISELGATAQLQFIEGTDTDEEGNPTGEVILDGSMVDSARAAYAPVDQQGTDYQWVVELTLNDEGTQAFATATSELASTNGQIAIWMDDQMISAPQVDEAITGGQAIISGNQDNQFTSESATTLANQINGGSLPFSLETASYSTIDPTMGEGARDAMILAAVIAFVLICIFMLAVYRLPGVVAVIALMGQVALMIAALTGFFPGISSSTLTLPGIAGMILSIGMGVDANIITAERIREEINAGKSIDGAIHLGYHRAFTAILDGNITTLIVAIILMGTFGAPGSFFNTILQPILFMFPASTEGTIYSFGFTLMVGIVGNFVFGVFASRLMTQSLSRFKCFRKPKFYGGERA</sequence>
<dbReference type="PANTHER" id="PTHR30081:SF1">
    <property type="entry name" value="PROTEIN TRANSLOCASE SUBUNIT SECD"/>
    <property type="match status" value="1"/>
</dbReference>
<keyword evidence="3 9" id="KW-1003">Cell membrane</keyword>
<comment type="function">
    <text evidence="9">Part of the Sec protein translocase complex. Interacts with the SecYEG preprotein conducting channel. SecDF uses the proton motive force (PMF) to complete protein translocation after the ATP-dependent function of SecA.</text>
</comment>
<keyword evidence="8 9" id="KW-0472">Membrane</keyword>